<dbReference type="InterPro" id="IPR000089">
    <property type="entry name" value="Biotin_lipoyl"/>
</dbReference>
<evidence type="ECO:0000256" key="10">
    <source>
        <dbReference type="SAM" id="MobiDB-lite"/>
    </source>
</evidence>
<dbReference type="Pfam" id="PF00364">
    <property type="entry name" value="Biotin_lipoyl"/>
    <property type="match status" value="3"/>
</dbReference>
<keyword evidence="13" id="KW-0670">Pyruvate</keyword>
<dbReference type="PANTHER" id="PTHR43178:SF2">
    <property type="entry name" value="DIHYDROLIPOYLLYSINE-RESIDUE ACETYLTRANSFERASE COMPONENT OF PYRUVATE DEHYDROGENASE COMPLEX"/>
    <property type="match status" value="1"/>
</dbReference>
<dbReference type="Gene3D" id="3.30.559.10">
    <property type="entry name" value="Chloramphenicol acetyltransferase-like domain"/>
    <property type="match status" value="1"/>
</dbReference>
<protein>
    <recommendedName>
        <fullName evidence="9">Acetyltransferase component of pyruvate dehydrogenase complex</fullName>
        <ecNumber evidence="9">2.3.1.12</ecNumber>
    </recommendedName>
</protein>
<feature type="region of interest" description="Disordered" evidence="10">
    <location>
        <begin position="79"/>
        <end position="100"/>
    </location>
</feature>
<evidence type="ECO:0000256" key="1">
    <source>
        <dbReference type="ARBA" id="ARBA00007317"/>
    </source>
</evidence>
<dbReference type="Gene3D" id="2.40.50.100">
    <property type="match status" value="3"/>
</dbReference>
<gene>
    <name evidence="13" type="primary">aceF</name>
    <name evidence="13" type="ORF">NBRC116591_40610</name>
</gene>
<comment type="catalytic activity">
    <reaction evidence="8 9">
        <text>N(6)-[(R)-dihydrolipoyl]-L-lysyl-[protein] + acetyl-CoA = N(6)-[(R)-S(8)-acetyldihydrolipoyl]-L-lysyl-[protein] + CoA</text>
        <dbReference type="Rhea" id="RHEA:17017"/>
        <dbReference type="Rhea" id="RHEA-COMP:10475"/>
        <dbReference type="Rhea" id="RHEA-COMP:10478"/>
        <dbReference type="ChEBI" id="CHEBI:57287"/>
        <dbReference type="ChEBI" id="CHEBI:57288"/>
        <dbReference type="ChEBI" id="CHEBI:83100"/>
        <dbReference type="ChEBI" id="CHEBI:83111"/>
        <dbReference type="EC" id="2.3.1.12"/>
    </reaction>
</comment>
<evidence type="ECO:0000256" key="3">
    <source>
        <dbReference type="ARBA" id="ARBA00022679"/>
    </source>
</evidence>
<feature type="domain" description="Lipoyl-binding" evidence="11">
    <location>
        <begin position="3"/>
        <end position="77"/>
    </location>
</feature>
<comment type="caution">
    <text evidence="13">The sequence shown here is derived from an EMBL/GenBank/DDBJ whole genome shotgun (WGS) entry which is preliminary data.</text>
</comment>
<dbReference type="PANTHER" id="PTHR43178">
    <property type="entry name" value="DIHYDROLIPOAMIDE ACETYLTRANSFERASE COMPONENT OF PYRUVATE DEHYDROGENASE COMPLEX"/>
    <property type="match status" value="1"/>
</dbReference>
<evidence type="ECO:0000259" key="11">
    <source>
        <dbReference type="PROSITE" id="PS50968"/>
    </source>
</evidence>
<dbReference type="RefSeq" id="WP_353304547.1">
    <property type="nucleotide sequence ID" value="NZ_BAABWN010000021.1"/>
</dbReference>
<dbReference type="PROSITE" id="PS00189">
    <property type="entry name" value="LIPOYL"/>
    <property type="match status" value="3"/>
</dbReference>
<dbReference type="InterPro" id="IPR050743">
    <property type="entry name" value="2-oxoacid_DH_E2_comp"/>
</dbReference>
<comment type="subunit">
    <text evidence="2 9">Forms a 24-polypeptide structural core with octahedral symmetry.</text>
</comment>
<evidence type="ECO:0000313" key="14">
    <source>
        <dbReference type="Proteomes" id="UP001465153"/>
    </source>
</evidence>
<dbReference type="InterPro" id="IPR011053">
    <property type="entry name" value="Single_hybrid_motif"/>
</dbReference>
<keyword evidence="4" id="KW-0677">Repeat</keyword>
<dbReference type="InterPro" id="IPR001078">
    <property type="entry name" value="2-oxoacid_DH_actylTfrase"/>
</dbReference>
<dbReference type="InterPro" id="IPR036625">
    <property type="entry name" value="E3-bd_dom_sf"/>
</dbReference>
<evidence type="ECO:0000256" key="6">
    <source>
        <dbReference type="ARBA" id="ARBA00023315"/>
    </source>
</evidence>
<dbReference type="InterPro" id="IPR023213">
    <property type="entry name" value="CAT-like_dom_sf"/>
</dbReference>
<sequence length="648" mass="65736">MSSQTITVPDIGGAEGVEVIEICVAVGDTVEAEQSLIVIETDKATVDVPCPAAGKITDIKLSVGDKVSEGDVIGELAGEGSAAAPEPAAEPAPAPVAEAPAAPAAAAPVATSTSAGNTVVPEGVEDAEVIEVSIAVGDVIEEGDTVAVLETDKATVDVPATSGGKVTAVKISVGDKLSSDDVVADLEVSGGAAPAAEAAPAPAAAPVPVAEAPAAPAVSAEPVASVSTVPDGADDAEVIEVLVAVGDTISEGDDLAVLETDKATVEVPANAAGKVTAVKIAVGDKLSSGDVVVELEGSAPAAAAPAPAAAAPQASAPAPVAAPAKAVQPAPEHAGVKNELFSKSTEVYAGPAVRTHARDLGVDLADVKATGPRGRILKEDVDNYVKNLVKTAKAGGTAKVTDGAGIPPMPKHDFAKFGEVETVAMSKIQKLTAMNMHRNWLHIPAVTQFDDADITDLEAFRKGLKAEAEKRGVKLTPLPFLLKACAAALKAEKKFNASLGNDGESVVYKKYVNIGIAADTPVGLLVPVIKDVDKKGLWELAEEANALIKKARDGKLSPSDMQGGCFTISSLGAMGGTGFTPIVNAPEVAILGVSKAQMKPIWNGKEFEPRNMLPLALSYDHRVINGADCGKFFTYLVSVISDVRRLLL</sequence>
<feature type="domain" description="Peripheral subunit-binding (PSBD)" evidence="12">
    <location>
        <begin position="348"/>
        <end position="385"/>
    </location>
</feature>
<accession>A0ABQ0AF55</accession>
<dbReference type="EC" id="2.3.1.12" evidence="9"/>
<name>A0ABQ0AF55_9GAMM</name>
<keyword evidence="14" id="KW-1185">Reference proteome</keyword>
<dbReference type="EMBL" id="BAABWN010000021">
    <property type="protein sequence ID" value="GAA6170247.1"/>
    <property type="molecule type" value="Genomic_DNA"/>
</dbReference>
<keyword evidence="3 9" id="KW-0808">Transferase</keyword>
<evidence type="ECO:0000256" key="7">
    <source>
        <dbReference type="ARBA" id="ARBA00025211"/>
    </source>
</evidence>
<dbReference type="PROSITE" id="PS51826">
    <property type="entry name" value="PSBD"/>
    <property type="match status" value="1"/>
</dbReference>
<comment type="function">
    <text evidence="7">The pyruvate dehydrogenase complex catalyzes the overall conversion of pyruvate to acetyl-CoA and CO(2). It contains multiple copies of three enzymatic components: pyruvate dehydrogenase (E1), dihydrolipoamide acetyltransferase (E2) and lipoamide dehydrogenase (E3).</text>
</comment>
<feature type="domain" description="Lipoyl-binding" evidence="11">
    <location>
        <begin position="221"/>
        <end position="296"/>
    </location>
</feature>
<dbReference type="CDD" id="cd06849">
    <property type="entry name" value="lipoyl_domain"/>
    <property type="match status" value="3"/>
</dbReference>
<dbReference type="Proteomes" id="UP001465153">
    <property type="component" value="Unassembled WGS sequence"/>
</dbReference>
<evidence type="ECO:0000256" key="9">
    <source>
        <dbReference type="RuleBase" id="RU361137"/>
    </source>
</evidence>
<keyword evidence="5 9" id="KW-0450">Lipoyl</keyword>
<evidence type="ECO:0000259" key="12">
    <source>
        <dbReference type="PROSITE" id="PS51826"/>
    </source>
</evidence>
<evidence type="ECO:0000313" key="13">
    <source>
        <dbReference type="EMBL" id="GAA6170247.1"/>
    </source>
</evidence>
<reference evidence="13 14" key="1">
    <citation type="submission" date="2024-04" db="EMBL/GenBank/DDBJ databases">
        <title>Draft genome sequence of Sessilibacter corallicola NBRC 116591.</title>
        <authorList>
            <person name="Miyakawa T."/>
            <person name="Kusuya Y."/>
            <person name="Miura T."/>
        </authorList>
    </citation>
    <scope>NUCLEOTIDE SEQUENCE [LARGE SCALE GENOMIC DNA]</scope>
    <source>
        <strain evidence="13 14">KU-00831-HH</strain>
    </source>
</reference>
<organism evidence="13 14">
    <name type="scientific">Sessilibacter corallicola</name>
    <dbReference type="NCBI Taxonomy" id="2904075"/>
    <lineage>
        <taxon>Bacteria</taxon>
        <taxon>Pseudomonadati</taxon>
        <taxon>Pseudomonadota</taxon>
        <taxon>Gammaproteobacteria</taxon>
        <taxon>Cellvibrionales</taxon>
        <taxon>Cellvibrionaceae</taxon>
        <taxon>Sessilibacter</taxon>
    </lineage>
</organism>
<comment type="cofactor">
    <cofactor evidence="9">
        <name>(R)-lipoate</name>
        <dbReference type="ChEBI" id="CHEBI:83088"/>
    </cofactor>
    <text evidence="9">Binds 3 lipoyl cofactors covalently.</text>
</comment>
<evidence type="ECO:0000256" key="8">
    <source>
        <dbReference type="ARBA" id="ARBA00048370"/>
    </source>
</evidence>
<comment type="similarity">
    <text evidence="1 9">Belongs to the 2-oxoacid dehydrogenase family.</text>
</comment>
<dbReference type="InterPro" id="IPR003016">
    <property type="entry name" value="2-oxoA_DH_lipoyl-BS"/>
</dbReference>
<feature type="domain" description="Lipoyl-binding" evidence="11">
    <location>
        <begin position="112"/>
        <end position="187"/>
    </location>
</feature>
<dbReference type="InterPro" id="IPR004167">
    <property type="entry name" value="PSBD"/>
</dbReference>
<dbReference type="SUPFAM" id="SSF52777">
    <property type="entry name" value="CoA-dependent acyltransferases"/>
    <property type="match status" value="1"/>
</dbReference>
<dbReference type="SUPFAM" id="SSF47005">
    <property type="entry name" value="Peripheral subunit-binding domain of 2-oxo acid dehydrogenase complex"/>
    <property type="match status" value="1"/>
</dbReference>
<dbReference type="PROSITE" id="PS50968">
    <property type="entry name" value="BIOTINYL_LIPOYL"/>
    <property type="match status" value="3"/>
</dbReference>
<keyword evidence="6 9" id="KW-0012">Acyltransferase</keyword>
<evidence type="ECO:0000256" key="2">
    <source>
        <dbReference type="ARBA" id="ARBA00011484"/>
    </source>
</evidence>
<dbReference type="Pfam" id="PF02817">
    <property type="entry name" value="E3_binding"/>
    <property type="match status" value="1"/>
</dbReference>
<evidence type="ECO:0000256" key="4">
    <source>
        <dbReference type="ARBA" id="ARBA00022737"/>
    </source>
</evidence>
<proteinExistence type="inferred from homology"/>
<dbReference type="InterPro" id="IPR006256">
    <property type="entry name" value="AcTrfase_Pyrv_DH_cplx"/>
</dbReference>
<evidence type="ECO:0000256" key="5">
    <source>
        <dbReference type="ARBA" id="ARBA00022823"/>
    </source>
</evidence>
<dbReference type="SUPFAM" id="SSF51230">
    <property type="entry name" value="Single hybrid motif"/>
    <property type="match status" value="3"/>
</dbReference>
<dbReference type="Gene3D" id="4.10.320.10">
    <property type="entry name" value="E3-binding domain"/>
    <property type="match status" value="1"/>
</dbReference>
<dbReference type="Pfam" id="PF00198">
    <property type="entry name" value="2-oxoacid_dh"/>
    <property type="match status" value="1"/>
</dbReference>
<dbReference type="NCBIfam" id="TIGR01348">
    <property type="entry name" value="PDHac_trf_long"/>
    <property type="match status" value="1"/>
</dbReference>